<name>L1IHY2_GUITC</name>
<reference evidence="2 4" key="1">
    <citation type="journal article" date="2012" name="Nature">
        <title>Algal genomes reveal evolutionary mosaicism and the fate of nucleomorphs.</title>
        <authorList>
            <consortium name="DOE Joint Genome Institute"/>
            <person name="Curtis B.A."/>
            <person name="Tanifuji G."/>
            <person name="Burki F."/>
            <person name="Gruber A."/>
            <person name="Irimia M."/>
            <person name="Maruyama S."/>
            <person name="Arias M.C."/>
            <person name="Ball S.G."/>
            <person name="Gile G.H."/>
            <person name="Hirakawa Y."/>
            <person name="Hopkins J.F."/>
            <person name="Kuo A."/>
            <person name="Rensing S.A."/>
            <person name="Schmutz J."/>
            <person name="Symeonidi A."/>
            <person name="Elias M."/>
            <person name="Eveleigh R.J."/>
            <person name="Herman E.K."/>
            <person name="Klute M.J."/>
            <person name="Nakayama T."/>
            <person name="Obornik M."/>
            <person name="Reyes-Prieto A."/>
            <person name="Armbrust E.V."/>
            <person name="Aves S.J."/>
            <person name="Beiko R.G."/>
            <person name="Coutinho P."/>
            <person name="Dacks J.B."/>
            <person name="Durnford D.G."/>
            <person name="Fast N.M."/>
            <person name="Green B.R."/>
            <person name="Grisdale C.J."/>
            <person name="Hempel F."/>
            <person name="Henrissat B."/>
            <person name="Hoppner M.P."/>
            <person name="Ishida K."/>
            <person name="Kim E."/>
            <person name="Koreny L."/>
            <person name="Kroth P.G."/>
            <person name="Liu Y."/>
            <person name="Malik S.B."/>
            <person name="Maier U.G."/>
            <person name="McRose D."/>
            <person name="Mock T."/>
            <person name="Neilson J.A."/>
            <person name="Onodera N.T."/>
            <person name="Poole A.M."/>
            <person name="Pritham E.J."/>
            <person name="Richards T.A."/>
            <person name="Rocap G."/>
            <person name="Roy S.W."/>
            <person name="Sarai C."/>
            <person name="Schaack S."/>
            <person name="Shirato S."/>
            <person name="Slamovits C.H."/>
            <person name="Spencer D.F."/>
            <person name="Suzuki S."/>
            <person name="Worden A.Z."/>
            <person name="Zauner S."/>
            <person name="Barry K."/>
            <person name="Bell C."/>
            <person name="Bharti A.K."/>
            <person name="Crow J.A."/>
            <person name="Grimwood J."/>
            <person name="Kramer R."/>
            <person name="Lindquist E."/>
            <person name="Lucas S."/>
            <person name="Salamov A."/>
            <person name="McFadden G.I."/>
            <person name="Lane C.E."/>
            <person name="Keeling P.J."/>
            <person name="Gray M.W."/>
            <person name="Grigoriev I.V."/>
            <person name="Archibald J.M."/>
        </authorList>
    </citation>
    <scope>NUCLEOTIDE SEQUENCE</scope>
    <source>
        <strain evidence="2 4">CCMP2712</strain>
    </source>
</reference>
<dbReference type="Proteomes" id="UP000011087">
    <property type="component" value="Unassembled WGS sequence"/>
</dbReference>
<keyword evidence="4" id="KW-1185">Reference proteome</keyword>
<organism evidence="2">
    <name type="scientific">Guillardia theta (strain CCMP2712)</name>
    <name type="common">Cryptophyte</name>
    <dbReference type="NCBI Taxonomy" id="905079"/>
    <lineage>
        <taxon>Eukaryota</taxon>
        <taxon>Cryptophyceae</taxon>
        <taxon>Pyrenomonadales</taxon>
        <taxon>Geminigeraceae</taxon>
        <taxon>Guillardia</taxon>
    </lineage>
</organism>
<dbReference type="KEGG" id="gtt:GUITHDRAFT_155446"/>
<dbReference type="PaxDb" id="55529-EKX35554"/>
<reference evidence="3" key="3">
    <citation type="submission" date="2016-03" db="UniProtKB">
        <authorList>
            <consortium name="EnsemblProtists"/>
        </authorList>
    </citation>
    <scope>IDENTIFICATION</scope>
</reference>
<evidence type="ECO:0000313" key="3">
    <source>
        <dbReference type="EnsemblProtists" id="EKX35554"/>
    </source>
</evidence>
<reference evidence="4" key="2">
    <citation type="submission" date="2012-11" db="EMBL/GenBank/DDBJ databases">
        <authorList>
            <person name="Kuo A."/>
            <person name="Curtis B.A."/>
            <person name="Tanifuji G."/>
            <person name="Burki F."/>
            <person name="Gruber A."/>
            <person name="Irimia M."/>
            <person name="Maruyama S."/>
            <person name="Arias M.C."/>
            <person name="Ball S.G."/>
            <person name="Gile G.H."/>
            <person name="Hirakawa Y."/>
            <person name="Hopkins J.F."/>
            <person name="Rensing S.A."/>
            <person name="Schmutz J."/>
            <person name="Symeonidi A."/>
            <person name="Elias M."/>
            <person name="Eveleigh R.J."/>
            <person name="Herman E.K."/>
            <person name="Klute M.J."/>
            <person name="Nakayama T."/>
            <person name="Obornik M."/>
            <person name="Reyes-Prieto A."/>
            <person name="Armbrust E.V."/>
            <person name="Aves S.J."/>
            <person name="Beiko R.G."/>
            <person name="Coutinho P."/>
            <person name="Dacks J.B."/>
            <person name="Durnford D.G."/>
            <person name="Fast N.M."/>
            <person name="Green B.R."/>
            <person name="Grisdale C."/>
            <person name="Hempe F."/>
            <person name="Henrissat B."/>
            <person name="Hoppner M.P."/>
            <person name="Ishida K.-I."/>
            <person name="Kim E."/>
            <person name="Koreny L."/>
            <person name="Kroth P.G."/>
            <person name="Liu Y."/>
            <person name="Malik S.-B."/>
            <person name="Maier U.G."/>
            <person name="McRose D."/>
            <person name="Mock T."/>
            <person name="Neilson J.A."/>
            <person name="Onodera N.T."/>
            <person name="Poole A.M."/>
            <person name="Pritham E.J."/>
            <person name="Richards T.A."/>
            <person name="Rocap G."/>
            <person name="Roy S.W."/>
            <person name="Sarai C."/>
            <person name="Schaack S."/>
            <person name="Shirato S."/>
            <person name="Slamovits C.H."/>
            <person name="Spencer D.F."/>
            <person name="Suzuki S."/>
            <person name="Worden A.Z."/>
            <person name="Zauner S."/>
            <person name="Barry K."/>
            <person name="Bell C."/>
            <person name="Bharti A.K."/>
            <person name="Crow J.A."/>
            <person name="Grimwood J."/>
            <person name="Kramer R."/>
            <person name="Lindquist E."/>
            <person name="Lucas S."/>
            <person name="Salamov A."/>
            <person name="McFadden G.I."/>
            <person name="Lane C.E."/>
            <person name="Keeling P.J."/>
            <person name="Gray M.W."/>
            <person name="Grigoriev I.V."/>
            <person name="Archibald J.M."/>
        </authorList>
    </citation>
    <scope>NUCLEOTIDE SEQUENCE</scope>
    <source>
        <strain evidence="4">CCMP2712</strain>
    </source>
</reference>
<sequence>MIPREQRFIADSQILSEFIPSKHFKYRPNCYGQDTTSMAECKRSEIGQKAYWEFIKALEKVDQVEKGWNEVALESCEDEPLVSRYVERLRERAERSADNVILKGLDRPAIRFGTFKYLTSKREEHFDSSATVMSCATLALYAYNIWSQYTGILRITDDNMIKNRWIDINLLDLLWLYFCWKECFLLSVPVSLVIIGVLLAFVTAALSPAVIIAKHMYKNVNWNTILLSHVIPAIQDILYLTAFSVLNLSTSWRMIVIAVQIFQKSVNPSLKDFSVVLTTISNLIFDMVIVMLLEQQDKPSASGQLPSILISMGRLLIVLNSQHMVLDDICDVLRDINENRLNKFELALSLVKLQERLLDDDIQYAEKHLSQAIQ</sequence>
<feature type="transmembrane region" description="Helical" evidence="1">
    <location>
        <begin position="194"/>
        <end position="217"/>
    </location>
</feature>
<accession>L1IHY2</accession>
<keyword evidence="1" id="KW-0472">Membrane</keyword>
<dbReference type="GeneID" id="17292286"/>
<gene>
    <name evidence="2" type="ORF">GUITHDRAFT_155446</name>
</gene>
<evidence type="ECO:0000313" key="4">
    <source>
        <dbReference type="Proteomes" id="UP000011087"/>
    </source>
</evidence>
<dbReference type="EMBL" id="JH993088">
    <property type="protein sequence ID" value="EKX35554.1"/>
    <property type="molecule type" value="Genomic_DNA"/>
</dbReference>
<keyword evidence="1" id="KW-0812">Transmembrane</keyword>
<dbReference type="HOGENOM" id="CLU_740696_0_0_1"/>
<evidence type="ECO:0000256" key="1">
    <source>
        <dbReference type="SAM" id="Phobius"/>
    </source>
</evidence>
<dbReference type="RefSeq" id="XP_005822534.1">
    <property type="nucleotide sequence ID" value="XM_005822477.1"/>
</dbReference>
<feature type="transmembrane region" description="Helical" evidence="1">
    <location>
        <begin position="237"/>
        <end position="261"/>
    </location>
</feature>
<dbReference type="AlphaFoldDB" id="L1IHY2"/>
<evidence type="ECO:0000313" key="2">
    <source>
        <dbReference type="EMBL" id="EKX35554.1"/>
    </source>
</evidence>
<dbReference type="EnsemblProtists" id="EKX35554">
    <property type="protein sequence ID" value="EKX35554"/>
    <property type="gene ID" value="GUITHDRAFT_155446"/>
</dbReference>
<protein>
    <submittedName>
        <fullName evidence="2 3">Uncharacterized protein</fullName>
    </submittedName>
</protein>
<proteinExistence type="predicted"/>
<keyword evidence="1" id="KW-1133">Transmembrane helix</keyword>